<dbReference type="Pfam" id="PF26520">
    <property type="entry name" value="MftB_chaperone"/>
    <property type="match status" value="1"/>
</dbReference>
<dbReference type="NCBIfam" id="TIGR03967">
    <property type="entry name" value="mycofact_MftB"/>
    <property type="match status" value="1"/>
</dbReference>
<gene>
    <name evidence="1" type="primary">mftB</name>
    <name evidence="1" type="ORF">DN069_27530</name>
</gene>
<proteinExistence type="predicted"/>
<dbReference type="OrthoDB" id="3784885at2"/>
<reference evidence="1 2" key="1">
    <citation type="submission" date="2018-06" db="EMBL/GenBank/DDBJ databases">
        <title>Streptacidiphilus pinicola sp. nov., isolated from pine grove soil.</title>
        <authorList>
            <person name="Roh S.G."/>
            <person name="Park S."/>
            <person name="Kim M.-K."/>
            <person name="Yun B.-R."/>
            <person name="Park J."/>
            <person name="Kim M.J."/>
            <person name="Kim Y.S."/>
            <person name="Kim S.B."/>
        </authorList>
    </citation>
    <scope>NUCLEOTIDE SEQUENCE [LARGE SCALE GENOMIC DNA]</scope>
    <source>
        <strain evidence="1 2">MMS16-CNU450</strain>
    </source>
</reference>
<sequence>MSAQIHADADFDLDAAWRLHPQVAVRPEPFGALLYHFGTRQLSFLKDRRLLAVVQELADCPSAAEACRVAGVEPATLARYRAALARLAHSHMIART</sequence>
<protein>
    <submittedName>
        <fullName evidence="1">Mycofactocin biosynthesis chaperone MftB</fullName>
    </submittedName>
</protein>
<name>A0A2X0JZN2_9ACTN</name>
<dbReference type="RefSeq" id="WP_111505410.1">
    <property type="nucleotide sequence ID" value="NZ_QKYN01000114.1"/>
</dbReference>
<dbReference type="EMBL" id="QKYN01000114">
    <property type="protein sequence ID" value="RAG82425.1"/>
    <property type="molecule type" value="Genomic_DNA"/>
</dbReference>
<organism evidence="1 2">
    <name type="scientific">Streptacidiphilus pinicola</name>
    <dbReference type="NCBI Taxonomy" id="2219663"/>
    <lineage>
        <taxon>Bacteria</taxon>
        <taxon>Bacillati</taxon>
        <taxon>Actinomycetota</taxon>
        <taxon>Actinomycetes</taxon>
        <taxon>Kitasatosporales</taxon>
        <taxon>Streptomycetaceae</taxon>
        <taxon>Streptacidiphilus</taxon>
    </lineage>
</organism>
<dbReference type="AlphaFoldDB" id="A0A2X0JZN2"/>
<comment type="caution">
    <text evidence="1">The sequence shown here is derived from an EMBL/GenBank/DDBJ whole genome shotgun (WGS) entry which is preliminary data.</text>
</comment>
<dbReference type="InterPro" id="IPR023850">
    <property type="entry name" value="MftB"/>
</dbReference>
<dbReference type="Proteomes" id="UP000248889">
    <property type="component" value="Unassembled WGS sequence"/>
</dbReference>
<evidence type="ECO:0000313" key="2">
    <source>
        <dbReference type="Proteomes" id="UP000248889"/>
    </source>
</evidence>
<evidence type="ECO:0000313" key="1">
    <source>
        <dbReference type="EMBL" id="RAG82425.1"/>
    </source>
</evidence>
<accession>A0A2X0JZN2</accession>
<keyword evidence="2" id="KW-1185">Reference proteome</keyword>